<feature type="binding site" evidence="6">
    <location>
        <begin position="73"/>
        <end position="75"/>
    </location>
    <ligand>
        <name>phosphate</name>
        <dbReference type="ChEBI" id="CHEBI:43474"/>
    </ligand>
</feature>
<protein>
    <recommendedName>
        <fullName evidence="5">Purine nucleoside phosphorylase</fullName>
        <ecNumber evidence="5">2.4.2.1</ecNumber>
    </recommendedName>
    <alternativeName>
        <fullName evidence="5">Inosine-guanosine phosphorylase</fullName>
    </alternativeName>
</protein>
<evidence type="ECO:0000256" key="4">
    <source>
        <dbReference type="ARBA" id="ARBA00022679"/>
    </source>
</evidence>
<comment type="pathway">
    <text evidence="1 5">Purine metabolism; purine nucleoside salvage.</text>
</comment>
<name>A0A1F6AWB2_9BACT</name>
<dbReference type="InterPro" id="IPR000845">
    <property type="entry name" value="Nucleoside_phosphorylase_d"/>
</dbReference>
<evidence type="ECO:0000256" key="1">
    <source>
        <dbReference type="ARBA" id="ARBA00005058"/>
    </source>
</evidence>
<dbReference type="GO" id="GO:0009116">
    <property type="term" value="P:nucleoside metabolic process"/>
    <property type="evidence" value="ECO:0007669"/>
    <property type="project" value="InterPro"/>
</dbReference>
<accession>A0A1F6AWB2</accession>
<sequence length="267" mass="28990">MLIQEKLRSKRFTPRVALTLGSGLEKLASLIKPVAIIPYGAIPHYPASTVAGHEGILIAGYLEGVPMIGLKGRKHYYEAAHLPAPMDTVVFPVHVVAGLGCGLYIATNASGGLNSTFSVGDLMVIKSHIGLFLPNPLLGPYHDFGQNPYFQPLADIYTPSLRKLFQRIDPSTREGVYVALTGRTFETQAEVLMLRTLGADCVGMSTVPEIIIAHNRGLATLGVSMVTNVIAKDGTNATSHEEVLAALHTPKVEEKLMRIFRTFFQRI</sequence>
<dbReference type="GO" id="GO:0005737">
    <property type="term" value="C:cytoplasm"/>
    <property type="evidence" value="ECO:0007669"/>
    <property type="project" value="TreeGrafter"/>
</dbReference>
<evidence type="ECO:0000256" key="2">
    <source>
        <dbReference type="ARBA" id="ARBA00006751"/>
    </source>
</evidence>
<dbReference type="Pfam" id="PF01048">
    <property type="entry name" value="PNP_UDP_1"/>
    <property type="match status" value="1"/>
</dbReference>
<gene>
    <name evidence="8" type="ORF">A2971_05040</name>
</gene>
<feature type="binding site" evidence="6">
    <location>
        <position position="228"/>
    </location>
    <ligand>
        <name>a purine D-ribonucleoside</name>
        <dbReference type="ChEBI" id="CHEBI:142355"/>
    </ligand>
</feature>
<proteinExistence type="inferred from homology"/>
<feature type="binding site" evidence="6">
    <location>
        <position position="205"/>
    </location>
    <ligand>
        <name>phosphate</name>
        <dbReference type="ChEBI" id="CHEBI:43474"/>
    </ligand>
</feature>
<comment type="similarity">
    <text evidence="2 5">Belongs to the PNP/MTAP phosphorylase family.</text>
</comment>
<dbReference type="PANTHER" id="PTHR11904">
    <property type="entry name" value="METHYLTHIOADENOSINE/PURINE NUCLEOSIDE PHOSPHORYLASE"/>
    <property type="match status" value="1"/>
</dbReference>
<evidence type="ECO:0000313" key="9">
    <source>
        <dbReference type="Proteomes" id="UP000178461"/>
    </source>
</evidence>
<comment type="caution">
    <text evidence="8">The sequence shown here is derived from an EMBL/GenBank/DDBJ whole genome shotgun (WGS) entry which is preliminary data.</text>
</comment>
<keyword evidence="3 5" id="KW-0328">Glycosyltransferase</keyword>
<dbReference type="NCBIfam" id="NF006054">
    <property type="entry name" value="PRK08202.1"/>
    <property type="match status" value="1"/>
</dbReference>
<reference evidence="8 9" key="1">
    <citation type="journal article" date="2016" name="Nat. Commun.">
        <title>Thousands of microbial genomes shed light on interconnected biogeochemical processes in an aquifer system.</title>
        <authorList>
            <person name="Anantharaman K."/>
            <person name="Brown C.T."/>
            <person name="Hug L.A."/>
            <person name="Sharon I."/>
            <person name="Castelle C.J."/>
            <person name="Probst A.J."/>
            <person name="Thomas B.C."/>
            <person name="Singh A."/>
            <person name="Wilkins M.J."/>
            <person name="Karaoz U."/>
            <person name="Brodie E.L."/>
            <person name="Williams K.H."/>
            <person name="Hubbard S.S."/>
            <person name="Banfield J.F."/>
        </authorList>
    </citation>
    <scope>NUCLEOTIDE SEQUENCE [LARGE SCALE GENOMIC DNA]</scope>
</reference>
<dbReference type="EC" id="2.4.2.1" evidence="5"/>
<feature type="binding site" evidence="6">
    <location>
        <position position="186"/>
    </location>
    <ligand>
        <name>a purine D-ribonucleoside</name>
        <dbReference type="ChEBI" id="CHEBI:142355"/>
    </ligand>
</feature>
<feature type="binding site" evidence="6">
    <location>
        <position position="22"/>
    </location>
    <ligand>
        <name>phosphate</name>
        <dbReference type="ChEBI" id="CHEBI:43474"/>
    </ligand>
</feature>
<dbReference type="PANTHER" id="PTHR11904:SF9">
    <property type="entry name" value="PURINE NUCLEOSIDE PHOSPHORYLASE-RELATED"/>
    <property type="match status" value="1"/>
</dbReference>
<dbReference type="Proteomes" id="UP000178461">
    <property type="component" value="Unassembled WGS sequence"/>
</dbReference>
<dbReference type="CDD" id="cd09009">
    <property type="entry name" value="PNP-EcPNPII_like"/>
    <property type="match status" value="1"/>
</dbReference>
<dbReference type="Gene3D" id="3.40.50.1580">
    <property type="entry name" value="Nucleoside phosphorylase domain"/>
    <property type="match status" value="1"/>
</dbReference>
<dbReference type="GO" id="GO:0004731">
    <property type="term" value="F:purine-nucleoside phosphorylase activity"/>
    <property type="evidence" value="ECO:0007669"/>
    <property type="project" value="UniProtKB-EC"/>
</dbReference>
<keyword evidence="4 5" id="KW-0808">Transferase</keyword>
<evidence type="ECO:0000256" key="3">
    <source>
        <dbReference type="ARBA" id="ARBA00022676"/>
    </source>
</evidence>
<evidence type="ECO:0000313" key="8">
    <source>
        <dbReference type="EMBL" id="OGG28985.1"/>
    </source>
</evidence>
<dbReference type="InterPro" id="IPR035994">
    <property type="entry name" value="Nucleoside_phosphorylase_sf"/>
</dbReference>
<dbReference type="UniPathway" id="UPA00606"/>
<comment type="function">
    <text evidence="5">The purine nucleoside phosphorylases catalyze the phosphorolytic breakdown of the N-glycosidic bond in the beta-(deoxy)ribonucleoside molecules, with the formation of the corresponding free purine bases and pentose-1-phosphate.</text>
</comment>
<evidence type="ECO:0000259" key="7">
    <source>
        <dbReference type="Pfam" id="PF01048"/>
    </source>
</evidence>
<feature type="domain" description="Nucleoside phosphorylase" evidence="7">
    <location>
        <begin position="15"/>
        <end position="261"/>
    </location>
</feature>
<evidence type="ECO:0000256" key="6">
    <source>
        <dbReference type="PIRSR" id="PIRSR000477-2"/>
    </source>
</evidence>
<dbReference type="EMBL" id="MFJW01000039">
    <property type="protein sequence ID" value="OGG28985.1"/>
    <property type="molecule type" value="Genomic_DNA"/>
</dbReference>
<evidence type="ECO:0000256" key="5">
    <source>
        <dbReference type="PIRNR" id="PIRNR000477"/>
    </source>
</evidence>
<feature type="binding site" evidence="6">
    <location>
        <position position="109"/>
    </location>
    <ligand>
        <name>phosphate</name>
        <dbReference type="ChEBI" id="CHEBI:43474"/>
    </ligand>
</feature>
<dbReference type="PIRSF" id="PIRSF000477">
    <property type="entry name" value="PurNPase"/>
    <property type="match status" value="1"/>
</dbReference>
<feature type="binding site" evidence="6">
    <location>
        <position position="53"/>
    </location>
    <ligand>
        <name>phosphate</name>
        <dbReference type="ChEBI" id="CHEBI:43474"/>
    </ligand>
</feature>
<organism evidence="8 9">
    <name type="scientific">Candidatus Gottesmanbacteria bacterium RIFCSPLOWO2_01_FULL_46_21</name>
    <dbReference type="NCBI Taxonomy" id="1798393"/>
    <lineage>
        <taxon>Bacteria</taxon>
        <taxon>Candidatus Gottesmaniibacteriota</taxon>
    </lineage>
</organism>
<dbReference type="SUPFAM" id="SSF53167">
    <property type="entry name" value="Purine and uridine phosphorylases"/>
    <property type="match status" value="1"/>
</dbReference>
<dbReference type="NCBIfam" id="TIGR01697">
    <property type="entry name" value="PNPH-PUNA-XAPA"/>
    <property type="match status" value="1"/>
</dbReference>
<dbReference type="InterPro" id="IPR011268">
    <property type="entry name" value="Purine_phosphorylase"/>
</dbReference>
<dbReference type="AlphaFoldDB" id="A0A1F6AWB2"/>